<evidence type="ECO:0000313" key="3">
    <source>
        <dbReference type="EMBL" id="TWJ06768.1"/>
    </source>
</evidence>
<feature type="compositionally biased region" description="Polar residues" evidence="1">
    <location>
        <begin position="1"/>
        <end position="17"/>
    </location>
</feature>
<gene>
    <name evidence="3" type="ORF">JN10_2305</name>
</gene>
<dbReference type="InterPro" id="IPR006158">
    <property type="entry name" value="Cobalamin-bd"/>
</dbReference>
<proteinExistence type="predicted"/>
<protein>
    <submittedName>
        <fullName evidence="3">Methanogenic corrinoid protein MtbC1</fullName>
    </submittedName>
</protein>
<dbReference type="OrthoDB" id="5498228at2"/>
<comment type="caution">
    <text evidence="3">The sequence shown here is derived from an EMBL/GenBank/DDBJ whole genome shotgun (WGS) entry which is preliminary data.</text>
</comment>
<feature type="region of interest" description="Disordered" evidence="1">
    <location>
        <begin position="1"/>
        <end position="42"/>
    </location>
</feature>
<dbReference type="PROSITE" id="PS51332">
    <property type="entry name" value="B12_BINDING"/>
    <property type="match status" value="1"/>
</dbReference>
<feature type="compositionally biased region" description="Polar residues" evidence="1">
    <location>
        <begin position="27"/>
        <end position="42"/>
    </location>
</feature>
<dbReference type="GO" id="GO:0046872">
    <property type="term" value="F:metal ion binding"/>
    <property type="evidence" value="ECO:0007669"/>
    <property type="project" value="InterPro"/>
</dbReference>
<dbReference type="EMBL" id="VLLK01000002">
    <property type="protein sequence ID" value="TWJ06768.1"/>
    <property type="molecule type" value="Genomic_DNA"/>
</dbReference>
<dbReference type="Pfam" id="PF02310">
    <property type="entry name" value="B12-binding"/>
    <property type="match status" value="1"/>
</dbReference>
<dbReference type="RefSeq" id="WP_144573735.1">
    <property type="nucleotide sequence ID" value="NZ_CP015963.1"/>
</dbReference>
<dbReference type="InterPro" id="IPR036724">
    <property type="entry name" value="Cobalamin-bd_sf"/>
</dbReference>
<evidence type="ECO:0000259" key="2">
    <source>
        <dbReference type="PROSITE" id="PS51332"/>
    </source>
</evidence>
<name>A0A562UMD4_9SPHN</name>
<dbReference type="STRING" id="476157.GCA_001663155_00981"/>
<evidence type="ECO:0000313" key="4">
    <source>
        <dbReference type="Proteomes" id="UP000320547"/>
    </source>
</evidence>
<dbReference type="SUPFAM" id="SSF52242">
    <property type="entry name" value="Cobalamin (vitamin B12)-binding domain"/>
    <property type="match status" value="1"/>
</dbReference>
<organism evidence="3 4">
    <name type="scientific">Altererythrobacter ishigakiensis</name>
    <dbReference type="NCBI Taxonomy" id="476157"/>
    <lineage>
        <taxon>Bacteria</taxon>
        <taxon>Pseudomonadati</taxon>
        <taxon>Pseudomonadota</taxon>
        <taxon>Alphaproteobacteria</taxon>
        <taxon>Sphingomonadales</taxon>
        <taxon>Erythrobacteraceae</taxon>
        <taxon>Altererythrobacter</taxon>
    </lineage>
</organism>
<dbReference type="Gene3D" id="3.40.50.280">
    <property type="entry name" value="Cobalamin-binding domain"/>
    <property type="match status" value="1"/>
</dbReference>
<accession>A0A562UMD4</accession>
<dbReference type="AlphaFoldDB" id="A0A562UMD4"/>
<evidence type="ECO:0000256" key="1">
    <source>
        <dbReference type="SAM" id="MobiDB-lite"/>
    </source>
</evidence>
<dbReference type="Proteomes" id="UP000320547">
    <property type="component" value="Unassembled WGS sequence"/>
</dbReference>
<reference evidence="3 4" key="1">
    <citation type="submission" date="2019-07" db="EMBL/GenBank/DDBJ databases">
        <title>Genomic Encyclopedia of Archaeal and Bacterial Type Strains, Phase II (KMG-II): from individual species to whole genera.</title>
        <authorList>
            <person name="Goeker M."/>
        </authorList>
    </citation>
    <scope>NUCLEOTIDE SEQUENCE [LARGE SCALE GENOMIC DNA]</scope>
    <source>
        <strain evidence="3 4">ATCC BAA-2084</strain>
    </source>
</reference>
<sequence length="298" mass="32130">MTSKSGAGRTVSKSAGSDVSPARKTAGATSRSKAGNDNAQSPINSLIQKEVIPRLLMSHSIDGARTDFFQGRRAKEAEAKKFAELPLTNEADFMLAEVERLRRAGVSTESIFVDLLAASARRLGQMWEDDECDFVEVTLGIWRLQEVMRDCALRSIAESESKGAPSSALFTPMPGDQHNFGALMLEEVFANAGWQTEVLLEPNRHELLHLLAERIFHVVGLTISCDYPSQKISELITAIRSVSKNPEVHVLIGGRFVNGDKTIAVKTGADGTAPNARSALALANSLVAQTELAGTPVT</sequence>
<dbReference type="GO" id="GO:0031419">
    <property type="term" value="F:cobalamin binding"/>
    <property type="evidence" value="ECO:0007669"/>
    <property type="project" value="InterPro"/>
</dbReference>
<keyword evidence="4" id="KW-1185">Reference proteome</keyword>
<feature type="domain" description="B12-binding" evidence="2">
    <location>
        <begin position="165"/>
        <end position="297"/>
    </location>
</feature>